<dbReference type="InterPro" id="IPR006680">
    <property type="entry name" value="Amidohydro-rel"/>
</dbReference>
<feature type="domain" description="Amidohydrolase-related" evidence="9">
    <location>
        <begin position="51"/>
        <end position="378"/>
    </location>
</feature>
<dbReference type="NCBIfam" id="TIGR00221">
    <property type="entry name" value="nagA"/>
    <property type="match status" value="1"/>
</dbReference>
<feature type="binding site" evidence="8">
    <location>
        <position position="214"/>
    </location>
    <ligand>
        <name>Zn(2+)</name>
        <dbReference type="ChEBI" id="CHEBI:29105"/>
    </ligand>
</feature>
<evidence type="ECO:0000256" key="1">
    <source>
        <dbReference type="ARBA" id="ARBA00010716"/>
    </source>
</evidence>
<evidence type="ECO:0000256" key="8">
    <source>
        <dbReference type="PIRSR" id="PIRSR038994-3"/>
    </source>
</evidence>
<feature type="binding site" evidence="7">
    <location>
        <begin position="217"/>
        <end position="218"/>
    </location>
    <ligand>
        <name>substrate</name>
    </ligand>
</feature>
<evidence type="ECO:0000256" key="4">
    <source>
        <dbReference type="ARBA" id="ARBA00023277"/>
    </source>
</evidence>
<evidence type="ECO:0000313" key="10">
    <source>
        <dbReference type="EMBL" id="TDQ47478.1"/>
    </source>
</evidence>
<comment type="similarity">
    <text evidence="1 5">Belongs to the metallo-dependent hydrolases superfamily. NagA family.</text>
</comment>
<organism evidence="10 11">
    <name type="scientific">Permianibacter aggregans</name>
    <dbReference type="NCBI Taxonomy" id="1510150"/>
    <lineage>
        <taxon>Bacteria</taxon>
        <taxon>Pseudomonadati</taxon>
        <taxon>Pseudomonadota</taxon>
        <taxon>Gammaproteobacteria</taxon>
        <taxon>Pseudomonadales</taxon>
        <taxon>Pseudomonadaceae</taxon>
        <taxon>Permianibacter</taxon>
    </lineage>
</organism>
<dbReference type="InterPro" id="IPR032466">
    <property type="entry name" value="Metal_Hydrolase"/>
</dbReference>
<sequence length="382" mass="40935">MRDTSMSIQHFLPTAVFDGRQLHYGVSITIADGRVQHIGGQETRAEKLDGILVPGFVDLQVNGGGGVLFNDEPSVNALKIIARAHAQFGTTAMLPTVISDRLDVMQRAANAIGEARAQKLPGIIGVHFEGPHLSEIKRGVHAAEQLREMDQQELAIYQNEALGHRLLTVAPEKVSAARLRQLHATSVVISLGHSNASAAQTMQALDAGASGFTHLFNAMSGITAREPGVIGAALLHQGSYAAVIADGVHVADENLQLAFRCKGAERLMLVTDAMPPVGCADGEFLLYGQPVTREGMVLRDQSGALAGSVLDMASAVRHMVERIGVRPEQAWRMASAIPAEFIGAGHYLGYLRPGYQADMVLLDDKQQVRQTWINGEAVFCGI</sequence>
<feature type="binding site" evidence="7">
    <location>
        <position position="225"/>
    </location>
    <ligand>
        <name>substrate</name>
    </ligand>
</feature>
<dbReference type="PIRSF" id="PIRSF038994">
    <property type="entry name" value="NagA"/>
    <property type="match status" value="1"/>
</dbReference>
<evidence type="ECO:0000256" key="7">
    <source>
        <dbReference type="PIRSR" id="PIRSR038994-2"/>
    </source>
</evidence>
<keyword evidence="11" id="KW-1185">Reference proteome</keyword>
<reference evidence="10 11" key="1">
    <citation type="submission" date="2019-03" db="EMBL/GenBank/DDBJ databases">
        <title>Genomic Encyclopedia of Type Strains, Phase IV (KMG-IV): sequencing the most valuable type-strain genomes for metagenomic binning, comparative biology and taxonomic classification.</title>
        <authorList>
            <person name="Goeker M."/>
        </authorList>
    </citation>
    <scope>NUCLEOTIDE SEQUENCE [LARGE SCALE GENOMIC DNA]</scope>
    <source>
        <strain evidence="10 11">DSM 103792</strain>
    </source>
</reference>
<dbReference type="Gene3D" id="2.30.40.10">
    <property type="entry name" value="Urease, subunit C, domain 1"/>
    <property type="match status" value="1"/>
</dbReference>
<keyword evidence="3 5" id="KW-0378">Hydrolase</keyword>
<evidence type="ECO:0000256" key="2">
    <source>
        <dbReference type="ARBA" id="ARBA00022723"/>
    </source>
</evidence>
<dbReference type="Proteomes" id="UP000295375">
    <property type="component" value="Unassembled WGS sequence"/>
</dbReference>
<feature type="binding site" evidence="8">
    <location>
        <position position="129"/>
    </location>
    <ligand>
        <name>Zn(2+)</name>
        <dbReference type="ChEBI" id="CHEBI:29105"/>
    </ligand>
</feature>
<accession>A0A4R6UKH1</accession>
<dbReference type="SUPFAM" id="SSF51556">
    <property type="entry name" value="Metallo-dependent hydrolases"/>
    <property type="match status" value="1"/>
</dbReference>
<comment type="caution">
    <text evidence="10">The sequence shown here is derived from an EMBL/GenBank/DDBJ whole genome shotgun (WGS) entry which is preliminary data.</text>
</comment>
<comment type="cofactor">
    <cofactor evidence="8">
        <name>a divalent metal cation</name>
        <dbReference type="ChEBI" id="CHEBI:60240"/>
    </cofactor>
    <text evidence="8">Binds 1 divalent metal cation per subunit.</text>
</comment>
<evidence type="ECO:0000256" key="3">
    <source>
        <dbReference type="ARBA" id="ARBA00022801"/>
    </source>
</evidence>
<dbReference type="InterPro" id="IPR003764">
    <property type="entry name" value="GlcNAc_6-P_deAcase"/>
</dbReference>
<dbReference type="EMBL" id="SNYM01000010">
    <property type="protein sequence ID" value="TDQ47478.1"/>
    <property type="molecule type" value="Genomic_DNA"/>
</dbReference>
<keyword evidence="4 5" id="KW-0119">Carbohydrate metabolism</keyword>
<dbReference type="SUPFAM" id="SSF51338">
    <property type="entry name" value="Composite domain of metallo-dependent hydrolases"/>
    <property type="match status" value="1"/>
</dbReference>
<dbReference type="PANTHER" id="PTHR11113">
    <property type="entry name" value="N-ACETYLGLUCOSAMINE-6-PHOSPHATE DEACETYLASE"/>
    <property type="match status" value="1"/>
</dbReference>
<dbReference type="PANTHER" id="PTHR11113:SF14">
    <property type="entry name" value="N-ACETYLGLUCOSAMINE-6-PHOSPHATE DEACETYLASE"/>
    <property type="match status" value="1"/>
</dbReference>
<dbReference type="InterPro" id="IPR011059">
    <property type="entry name" value="Metal-dep_hydrolase_composite"/>
</dbReference>
<proteinExistence type="inferred from homology"/>
<feature type="binding site" evidence="7">
    <location>
        <begin position="305"/>
        <end position="307"/>
    </location>
    <ligand>
        <name>substrate</name>
    </ligand>
</feature>
<dbReference type="GO" id="GO:0046872">
    <property type="term" value="F:metal ion binding"/>
    <property type="evidence" value="ECO:0007669"/>
    <property type="project" value="UniProtKB-KW"/>
</dbReference>
<evidence type="ECO:0000313" key="11">
    <source>
        <dbReference type="Proteomes" id="UP000295375"/>
    </source>
</evidence>
<dbReference type="FunFam" id="3.20.20.140:FF:000004">
    <property type="entry name" value="N-acetylglucosamine-6-phosphate deacetylase"/>
    <property type="match status" value="1"/>
</dbReference>
<dbReference type="GO" id="GO:0006046">
    <property type="term" value="P:N-acetylglucosamine catabolic process"/>
    <property type="evidence" value="ECO:0007669"/>
    <property type="project" value="TreeGrafter"/>
</dbReference>
<dbReference type="Gene3D" id="3.20.20.140">
    <property type="entry name" value="Metal-dependent hydrolases"/>
    <property type="match status" value="1"/>
</dbReference>
<keyword evidence="2 8" id="KW-0479">Metal-binding</keyword>
<feature type="binding site" evidence="7">
    <location>
        <position position="140"/>
    </location>
    <ligand>
        <name>substrate</name>
    </ligand>
</feature>
<dbReference type="CDD" id="cd00854">
    <property type="entry name" value="NagA"/>
    <property type="match status" value="1"/>
</dbReference>
<protein>
    <submittedName>
        <fullName evidence="10">N-acetylglucosamine 6-phosphate deacetylase</fullName>
    </submittedName>
</protein>
<evidence type="ECO:0000259" key="9">
    <source>
        <dbReference type="Pfam" id="PF01979"/>
    </source>
</evidence>
<gene>
    <name evidence="10" type="ORF">EV696_11070</name>
</gene>
<name>A0A4R6UKH1_9GAMM</name>
<dbReference type="AlphaFoldDB" id="A0A4R6UKH1"/>
<evidence type="ECO:0000256" key="6">
    <source>
        <dbReference type="PIRSR" id="PIRSR038994-1"/>
    </source>
</evidence>
<dbReference type="Pfam" id="PF01979">
    <property type="entry name" value="Amidohydro_1"/>
    <property type="match status" value="1"/>
</dbReference>
<feature type="binding site" evidence="7">
    <location>
        <position position="249"/>
    </location>
    <ligand>
        <name>substrate</name>
    </ligand>
</feature>
<feature type="active site" description="Proton donor/acceptor" evidence="6">
    <location>
        <position position="272"/>
    </location>
</feature>
<evidence type="ECO:0000256" key="5">
    <source>
        <dbReference type="PIRNR" id="PIRNR038994"/>
    </source>
</evidence>
<dbReference type="GO" id="GO:0008448">
    <property type="term" value="F:N-acetylglucosamine-6-phosphate deacetylase activity"/>
    <property type="evidence" value="ECO:0007669"/>
    <property type="project" value="InterPro"/>
</dbReference>
<feature type="binding site" evidence="8">
    <location>
        <position position="193"/>
    </location>
    <ligand>
        <name>Zn(2+)</name>
        <dbReference type="ChEBI" id="CHEBI:29105"/>
    </ligand>
</feature>